<protein>
    <recommendedName>
        <fullName evidence="1">DUF1989 domain-containing protein</fullName>
    </recommendedName>
</protein>
<reference evidence="2 3" key="1">
    <citation type="submission" date="2019-12" db="EMBL/GenBank/DDBJ databases">
        <title>Full genome sequence of a Bacillus safensis strain isolated from commercially available natto in Indonesia.</title>
        <authorList>
            <person name="Yoshida M."/>
            <person name="Uomi M."/>
            <person name="Waturangi D."/>
            <person name="Ekaputri J.J."/>
            <person name="Setiamarga D.H.E."/>
        </authorList>
    </citation>
    <scope>NUCLEOTIDE SEQUENCE [LARGE SCALE GENOMIC DNA]</scope>
    <source>
        <strain evidence="2 3">IDN1</strain>
    </source>
</reference>
<gene>
    <name evidence="2" type="ORF">BsIDN1_05600</name>
</gene>
<dbReference type="Proteomes" id="UP000464658">
    <property type="component" value="Chromosome"/>
</dbReference>
<dbReference type="Pfam" id="PF09347">
    <property type="entry name" value="DUF1989"/>
    <property type="match status" value="1"/>
</dbReference>
<feature type="domain" description="DUF1989" evidence="1">
    <location>
        <begin position="9"/>
        <end position="48"/>
    </location>
</feature>
<organism evidence="2 3">
    <name type="scientific">Bacillus safensis</name>
    <dbReference type="NCBI Taxonomy" id="561879"/>
    <lineage>
        <taxon>Bacteria</taxon>
        <taxon>Bacillati</taxon>
        <taxon>Bacillota</taxon>
        <taxon>Bacilli</taxon>
        <taxon>Bacillales</taxon>
        <taxon>Bacillaceae</taxon>
        <taxon>Bacillus</taxon>
    </lineage>
</organism>
<evidence type="ECO:0000313" key="3">
    <source>
        <dbReference type="Proteomes" id="UP000464658"/>
    </source>
</evidence>
<accession>A0A5S9M2I0</accession>
<dbReference type="AlphaFoldDB" id="A0A5S9M2I0"/>
<dbReference type="InterPro" id="IPR018959">
    <property type="entry name" value="DUF1989"/>
</dbReference>
<evidence type="ECO:0000313" key="2">
    <source>
        <dbReference type="EMBL" id="BBP86942.1"/>
    </source>
</evidence>
<sequence>MMNGEYVILPKGRLGFRLGKGQCMRVVDVEGQQVADVMAYHEKDFYEKI</sequence>
<name>A0A5S9M2I0_BACIA</name>
<dbReference type="EMBL" id="AP021906">
    <property type="protein sequence ID" value="BBP86942.1"/>
    <property type="molecule type" value="Genomic_DNA"/>
</dbReference>
<proteinExistence type="predicted"/>
<evidence type="ECO:0000259" key="1">
    <source>
        <dbReference type="Pfam" id="PF09347"/>
    </source>
</evidence>